<evidence type="ECO:0000256" key="8">
    <source>
        <dbReference type="ARBA" id="ARBA00023211"/>
    </source>
</evidence>
<keyword evidence="8" id="KW-0464">Manganese</keyword>
<evidence type="ECO:0000256" key="5">
    <source>
        <dbReference type="ARBA" id="ARBA00022741"/>
    </source>
</evidence>
<proteinExistence type="inferred from homology"/>
<dbReference type="InterPro" id="IPR036921">
    <property type="entry name" value="PurM-like_N_sf"/>
</dbReference>
<dbReference type="SUPFAM" id="SSF51246">
    <property type="entry name" value="Rudiment single hybrid motif"/>
    <property type="match status" value="1"/>
</dbReference>
<dbReference type="GO" id="GO:0004637">
    <property type="term" value="F:phosphoribosylamine-glycine ligase activity"/>
    <property type="evidence" value="ECO:0007669"/>
    <property type="project" value="UniProtKB-EC"/>
</dbReference>
<dbReference type="EMBL" id="RCHS01001065">
    <property type="protein sequence ID" value="RMX55406.1"/>
    <property type="molecule type" value="Genomic_DNA"/>
</dbReference>
<dbReference type="EC" id="6.3.4.13" evidence="2"/>
<dbReference type="InterPro" id="IPR020561">
    <property type="entry name" value="PRibGlycinamid_synth_ATP-grasp"/>
</dbReference>
<evidence type="ECO:0000256" key="4">
    <source>
        <dbReference type="ARBA" id="ARBA00022723"/>
    </source>
</evidence>
<dbReference type="GO" id="GO:0004641">
    <property type="term" value="F:phosphoribosylformylglycinamidine cyclo-ligase activity"/>
    <property type="evidence" value="ECO:0007669"/>
    <property type="project" value="InterPro"/>
</dbReference>
<dbReference type="FunFam" id="3.30.470.20:FF:000018">
    <property type="entry name" value="Trifunctional purine biosynthetic protein adenosine-3"/>
    <property type="match status" value="1"/>
</dbReference>
<dbReference type="OrthoDB" id="2018833at2759"/>
<dbReference type="PROSITE" id="PS00184">
    <property type="entry name" value="GARS"/>
    <property type="match status" value="1"/>
</dbReference>
<dbReference type="GO" id="GO:0046084">
    <property type="term" value="P:adenine biosynthetic process"/>
    <property type="evidence" value="ECO:0007669"/>
    <property type="project" value="TreeGrafter"/>
</dbReference>
<comment type="pathway">
    <text evidence="1">Purine metabolism; IMP biosynthesis via de novo pathway; N(1)-(5-phospho-D-ribosyl)glycinamide from 5-phospho-alpha-D-ribose 1-diphosphate: step 2/2.</text>
</comment>
<dbReference type="Gene3D" id="3.90.600.10">
    <property type="entry name" value="Phosphoribosylglycinamide synthetase, C-terminal domain"/>
    <property type="match status" value="1"/>
</dbReference>
<dbReference type="PANTHER" id="PTHR10520">
    <property type="entry name" value="TRIFUNCTIONAL PURINE BIOSYNTHETIC PROTEIN ADENOSINE-3-RELATED"/>
    <property type="match status" value="1"/>
</dbReference>
<evidence type="ECO:0000313" key="12">
    <source>
        <dbReference type="Proteomes" id="UP000275408"/>
    </source>
</evidence>
<dbReference type="InterPro" id="IPR020559">
    <property type="entry name" value="PRibGlycinamide_synth_CS"/>
</dbReference>
<dbReference type="STRING" id="46731.A0A3M6UP09"/>
<dbReference type="SUPFAM" id="SSF55326">
    <property type="entry name" value="PurM N-terminal domain-like"/>
    <property type="match status" value="1"/>
</dbReference>
<dbReference type="Gene3D" id="3.40.50.20">
    <property type="match status" value="1"/>
</dbReference>
<dbReference type="SUPFAM" id="SSF52440">
    <property type="entry name" value="PreATP-grasp domain"/>
    <property type="match status" value="1"/>
</dbReference>
<dbReference type="GO" id="GO:0005524">
    <property type="term" value="F:ATP binding"/>
    <property type="evidence" value="ECO:0007669"/>
    <property type="project" value="UniProtKB-UniRule"/>
</dbReference>
<evidence type="ECO:0000256" key="7">
    <source>
        <dbReference type="ARBA" id="ARBA00022840"/>
    </source>
</evidence>
<protein>
    <recommendedName>
        <fullName evidence="2">phosphoribosylamine--glycine ligase</fullName>
        <ecNumber evidence="2">6.3.4.13</ecNumber>
    </recommendedName>
</protein>
<dbReference type="PANTHER" id="PTHR10520:SF12">
    <property type="entry name" value="TRIFUNCTIONAL PURINE BIOSYNTHETIC PROTEIN ADENOSINE-3"/>
    <property type="match status" value="1"/>
</dbReference>
<keyword evidence="5 9" id="KW-0547">Nucleotide-binding</keyword>
<keyword evidence="7 9" id="KW-0067">ATP-binding</keyword>
<organism evidence="11 12">
    <name type="scientific">Pocillopora damicornis</name>
    <name type="common">Cauliflower coral</name>
    <name type="synonym">Millepora damicornis</name>
    <dbReference type="NCBI Taxonomy" id="46731"/>
    <lineage>
        <taxon>Eukaryota</taxon>
        <taxon>Metazoa</taxon>
        <taxon>Cnidaria</taxon>
        <taxon>Anthozoa</taxon>
        <taxon>Hexacorallia</taxon>
        <taxon>Scleractinia</taxon>
        <taxon>Astrocoeniina</taxon>
        <taxon>Pocilloporidae</taxon>
        <taxon>Pocillopora</taxon>
    </lineage>
</organism>
<keyword evidence="4" id="KW-0479">Metal-binding</keyword>
<dbReference type="Gene3D" id="3.30.1330.10">
    <property type="entry name" value="PurM-like, N-terminal domain"/>
    <property type="match status" value="1"/>
</dbReference>
<dbReference type="HAMAP" id="MF_00138">
    <property type="entry name" value="GARS"/>
    <property type="match status" value="1"/>
</dbReference>
<feature type="domain" description="ATP-grasp" evidence="10">
    <location>
        <begin position="112"/>
        <end position="296"/>
    </location>
</feature>
<dbReference type="UniPathway" id="UPA00074">
    <property type="reaction ID" value="UER00125"/>
</dbReference>
<reference evidence="11 12" key="1">
    <citation type="journal article" date="2018" name="Sci. Rep.">
        <title>Comparative analysis of the Pocillopora damicornis genome highlights role of immune system in coral evolution.</title>
        <authorList>
            <person name="Cunning R."/>
            <person name="Bay R.A."/>
            <person name="Gillette P."/>
            <person name="Baker A.C."/>
            <person name="Traylor-Knowles N."/>
        </authorList>
    </citation>
    <scope>NUCLEOTIDE SEQUENCE [LARGE SCALE GENOMIC DNA]</scope>
    <source>
        <strain evidence="11">RSMAS</strain>
        <tissue evidence="11">Whole animal</tissue>
    </source>
</reference>
<gene>
    <name evidence="11" type="ORF">pdam_00010141</name>
</gene>
<keyword evidence="12" id="KW-1185">Reference proteome</keyword>
<dbReference type="GO" id="GO:0006189">
    <property type="term" value="P:'de novo' IMP biosynthetic process"/>
    <property type="evidence" value="ECO:0007669"/>
    <property type="project" value="UniProtKB-UniPathway"/>
</dbReference>
<name>A0A3M6UP09_POCDA</name>
<comment type="caution">
    <text evidence="11">The sequence shown here is derived from an EMBL/GenBank/DDBJ whole genome shotgun (WGS) entry which is preliminary data.</text>
</comment>
<accession>A0A3M6UP09</accession>
<evidence type="ECO:0000256" key="6">
    <source>
        <dbReference type="ARBA" id="ARBA00022755"/>
    </source>
</evidence>
<evidence type="ECO:0000256" key="2">
    <source>
        <dbReference type="ARBA" id="ARBA00013255"/>
    </source>
</evidence>
<evidence type="ECO:0000256" key="1">
    <source>
        <dbReference type="ARBA" id="ARBA00005174"/>
    </source>
</evidence>
<dbReference type="InterPro" id="IPR004733">
    <property type="entry name" value="PurM_cligase"/>
</dbReference>
<dbReference type="SUPFAM" id="SSF56059">
    <property type="entry name" value="Glutathione synthetase ATP-binding domain-like"/>
    <property type="match status" value="1"/>
</dbReference>
<dbReference type="InterPro" id="IPR011761">
    <property type="entry name" value="ATP-grasp"/>
</dbReference>
<dbReference type="InterPro" id="IPR011054">
    <property type="entry name" value="Rudment_hybrid_motif"/>
</dbReference>
<dbReference type="Pfam" id="PF02843">
    <property type="entry name" value="GARS_C"/>
    <property type="match status" value="1"/>
</dbReference>
<dbReference type="InterPro" id="IPR020560">
    <property type="entry name" value="PRibGlycinamide_synth_C-dom"/>
</dbReference>
<dbReference type="SMART" id="SM01209">
    <property type="entry name" value="GARS_A"/>
    <property type="match status" value="1"/>
</dbReference>
<dbReference type="Gene3D" id="3.30.470.20">
    <property type="entry name" value="ATP-grasp fold, B domain"/>
    <property type="match status" value="1"/>
</dbReference>
<dbReference type="SMART" id="SM01210">
    <property type="entry name" value="GARS_C"/>
    <property type="match status" value="1"/>
</dbReference>
<dbReference type="Pfam" id="PF00586">
    <property type="entry name" value="AIRS"/>
    <property type="match status" value="1"/>
</dbReference>
<sequence>MGDKVLLVGGGGREHAIGWKLSQSNHVGQIFVAPGNAGISLQPKTQNIPSLDCNNNESVIKYCLENKIDFVIIGPEVPLANGLADALRDMKIPCFGPSRRAARIEASKQFAKEFMLRYGIPTARWKAFTDPEEAFQHIESADYEALVIKASGLAAGKGVVVASSKEEAVKAVREMLQVLCFTDGKTIAVMPPAQDHKRLLDNDQGPNTGGMGAYAPCPQVSMHLKEEIARDVLQKAVDGLREEECPFVGVLFAGMMLTANGPKVLEFNCRFGDPETQVILPLLKSDLYATLMECVNGELSLSLPQWHTDRFAVGVVAASGGYPGSVKKGCIIKGLKDLEGLNNVVVFHAGTAIQRKEDEDALITSGGRVMAVVGMASGIEDAQKTAYDSIKRITFEGIQYRKDIASRACKYSDLCTHQWILILDMIYLCVIFTFHSNLNRARGLTYSGAGVDIDAGNLLVNAIKPLAASTARTGCTADLGGFGGFFDLKAAGYSDPLLVSGTDGVGTKLKIAQTVGMHGSVGIDLVAMCVNDILAHGAEPLYFLDYFATGKLDVGVAKEVIHGIAQGCSQAGCALLGGRNTIMILVTSGLFRGFLVASQG</sequence>
<evidence type="ECO:0000313" key="11">
    <source>
        <dbReference type="EMBL" id="RMX55406.1"/>
    </source>
</evidence>
<dbReference type="InterPro" id="IPR037123">
    <property type="entry name" value="PRibGlycinamide_synth_C_sf"/>
</dbReference>
<dbReference type="InterPro" id="IPR020562">
    <property type="entry name" value="PRibGlycinamide_synth_N"/>
</dbReference>
<dbReference type="AlphaFoldDB" id="A0A3M6UP09"/>
<dbReference type="GO" id="GO:0046872">
    <property type="term" value="F:metal ion binding"/>
    <property type="evidence" value="ECO:0007669"/>
    <property type="project" value="UniProtKB-KW"/>
</dbReference>
<dbReference type="InterPro" id="IPR016188">
    <property type="entry name" value="PurM-like_N"/>
</dbReference>
<dbReference type="GO" id="GO:0005829">
    <property type="term" value="C:cytosol"/>
    <property type="evidence" value="ECO:0007669"/>
    <property type="project" value="TreeGrafter"/>
</dbReference>
<dbReference type="InterPro" id="IPR000115">
    <property type="entry name" value="PRibGlycinamide_synth"/>
</dbReference>
<dbReference type="PROSITE" id="PS50975">
    <property type="entry name" value="ATP_GRASP"/>
    <property type="match status" value="1"/>
</dbReference>
<dbReference type="Pfam" id="PF01071">
    <property type="entry name" value="GARS_A"/>
    <property type="match status" value="1"/>
</dbReference>
<dbReference type="InterPro" id="IPR016185">
    <property type="entry name" value="PreATP-grasp_dom_sf"/>
</dbReference>
<dbReference type="Proteomes" id="UP000275408">
    <property type="component" value="Unassembled WGS sequence"/>
</dbReference>
<keyword evidence="3" id="KW-0436">Ligase</keyword>
<dbReference type="FunFam" id="3.40.50.20:FF:000006">
    <property type="entry name" value="Phosphoribosylamine--glycine ligase, chloroplastic"/>
    <property type="match status" value="1"/>
</dbReference>
<evidence type="ECO:0000256" key="3">
    <source>
        <dbReference type="ARBA" id="ARBA00022598"/>
    </source>
</evidence>
<evidence type="ECO:0000256" key="9">
    <source>
        <dbReference type="PROSITE-ProRule" id="PRU00409"/>
    </source>
</evidence>
<dbReference type="Pfam" id="PF02844">
    <property type="entry name" value="GARS_N"/>
    <property type="match status" value="1"/>
</dbReference>
<dbReference type="FunFam" id="3.90.600.10:FF:000001">
    <property type="entry name" value="Trifunctional purine biosynthetic protein adenosine-3"/>
    <property type="match status" value="1"/>
</dbReference>
<keyword evidence="6" id="KW-0658">Purine biosynthesis</keyword>
<evidence type="ECO:0000259" key="10">
    <source>
        <dbReference type="PROSITE" id="PS50975"/>
    </source>
</evidence>